<dbReference type="EMBL" id="PUIV01000005">
    <property type="protein sequence ID" value="PWB94840.1"/>
    <property type="molecule type" value="Genomic_DNA"/>
</dbReference>
<protein>
    <submittedName>
        <fullName evidence="2">Uncharacterized protein</fullName>
    </submittedName>
</protein>
<keyword evidence="1" id="KW-1133">Transmembrane helix</keyword>
<dbReference type="OrthoDB" id="8452667at2"/>
<feature type="transmembrane region" description="Helical" evidence="1">
    <location>
        <begin position="67"/>
        <end position="88"/>
    </location>
</feature>
<sequence length="101" mass="11374">MIDVVENLAQSLFVSLGSQLEPWDEAPLAERDRYRLAAENILRELAARAPFEPTSLVRKIRETRPTFLGFLYMTYSLNTAEAAALLAFQALRGQFRRSAAA</sequence>
<accession>A0A2U1STB8</accession>
<dbReference type="RefSeq" id="WP_108916211.1">
    <property type="nucleotide sequence ID" value="NZ_BGJY01000005.1"/>
</dbReference>
<evidence type="ECO:0000313" key="3">
    <source>
        <dbReference type="Proteomes" id="UP000245137"/>
    </source>
</evidence>
<reference evidence="2 3" key="1">
    <citation type="journal article" date="2018" name="Appl. Microbiol. Biotechnol.">
        <title>Co-cultivation of the strictly anaerobic methanogen Methanosarcina barkeri with aerobic methanotrophs in an oxygen-limited membrane bioreactor.</title>
        <authorList>
            <person name="In 't Zandt M.H."/>
            <person name="van den Bosch T.J.M."/>
            <person name="Rijkers R."/>
            <person name="van Kessel M.A.H.J."/>
            <person name="Jetten M.S.M."/>
            <person name="Welte C.U."/>
        </authorList>
    </citation>
    <scope>NUCLEOTIDE SEQUENCE [LARGE SCALE GENOMIC DNA]</scope>
    <source>
        <strain evidence="2 3">DSM 17706</strain>
    </source>
</reference>
<gene>
    <name evidence="2" type="ORF">C5689_05155</name>
</gene>
<dbReference type="Proteomes" id="UP000245137">
    <property type="component" value="Unassembled WGS sequence"/>
</dbReference>
<keyword evidence="1" id="KW-0812">Transmembrane</keyword>
<keyword evidence="3" id="KW-1185">Reference proteome</keyword>
<evidence type="ECO:0000313" key="2">
    <source>
        <dbReference type="EMBL" id="PWB94840.1"/>
    </source>
</evidence>
<keyword evidence="1" id="KW-0472">Membrane</keyword>
<name>A0A2U1STB8_METSR</name>
<organism evidence="2 3">
    <name type="scientific">Methylosinus sporium</name>
    <dbReference type="NCBI Taxonomy" id="428"/>
    <lineage>
        <taxon>Bacteria</taxon>
        <taxon>Pseudomonadati</taxon>
        <taxon>Pseudomonadota</taxon>
        <taxon>Alphaproteobacteria</taxon>
        <taxon>Hyphomicrobiales</taxon>
        <taxon>Methylocystaceae</taxon>
        <taxon>Methylosinus</taxon>
    </lineage>
</organism>
<dbReference type="AlphaFoldDB" id="A0A2U1STB8"/>
<evidence type="ECO:0000256" key="1">
    <source>
        <dbReference type="SAM" id="Phobius"/>
    </source>
</evidence>
<proteinExistence type="predicted"/>
<comment type="caution">
    <text evidence="2">The sequence shown here is derived from an EMBL/GenBank/DDBJ whole genome shotgun (WGS) entry which is preliminary data.</text>
</comment>